<protein>
    <submittedName>
        <fullName evidence="3">Flavin oxidoreductase</fullName>
    </submittedName>
</protein>
<sequence length="166" mass="18160">MTQTSFIPGPDTQAEMRAALGCFATGVVVVTTQTERGPLAITVNSFTSVSLTPPLVLWCPAIQSQRHDPFVKAQHFSIHVMAETHMEAALHFARHGEVFDTHPWSRNDEGNPVLDDALTRLDCLHHAAHPGGDHTILVGEVLRVSQRSDLGSGLVFHQGKYGRFSD</sequence>
<dbReference type="InterPro" id="IPR050268">
    <property type="entry name" value="NADH-dep_flavin_reductase"/>
</dbReference>
<dbReference type="InterPro" id="IPR012349">
    <property type="entry name" value="Split_barrel_FMN-bd"/>
</dbReference>
<dbReference type="Proteomes" id="UP000013243">
    <property type="component" value="Chromosome"/>
</dbReference>
<feature type="domain" description="Flavin reductase like" evidence="2">
    <location>
        <begin position="20"/>
        <end position="163"/>
    </location>
</feature>
<evidence type="ECO:0000313" key="3">
    <source>
        <dbReference type="EMBL" id="ANP40339.1"/>
    </source>
</evidence>
<dbReference type="EMBL" id="CP015230">
    <property type="protein sequence ID" value="ANP40339.1"/>
    <property type="molecule type" value="Genomic_DNA"/>
</dbReference>
<reference evidence="3 4" key="1">
    <citation type="journal article" date="2016" name="ISME J.">
        <title>Global occurrence and heterogeneity of the Roseobacter-clade species Ruegeria mobilis.</title>
        <authorList>
            <person name="Sonnenschein E."/>
            <person name="Gram L."/>
        </authorList>
    </citation>
    <scope>NUCLEOTIDE SEQUENCE [LARGE SCALE GENOMIC DNA]</scope>
    <source>
        <strain evidence="3 4">F1926</strain>
    </source>
</reference>
<evidence type="ECO:0000259" key="2">
    <source>
        <dbReference type="SMART" id="SM00903"/>
    </source>
</evidence>
<dbReference type="GO" id="GO:0010181">
    <property type="term" value="F:FMN binding"/>
    <property type="evidence" value="ECO:0007669"/>
    <property type="project" value="InterPro"/>
</dbReference>
<gene>
    <name evidence="3" type="ORF">K529_006125</name>
</gene>
<accession>A0A1B1A180</accession>
<dbReference type="AlphaFoldDB" id="A0A1B1A180"/>
<dbReference type="STRING" id="1265309.K529_006125"/>
<organism evidence="3 4">
    <name type="scientific">Tritonibacter mobilis F1926</name>
    <dbReference type="NCBI Taxonomy" id="1265309"/>
    <lineage>
        <taxon>Bacteria</taxon>
        <taxon>Pseudomonadati</taxon>
        <taxon>Pseudomonadota</taxon>
        <taxon>Alphaproteobacteria</taxon>
        <taxon>Rhodobacterales</taxon>
        <taxon>Paracoccaceae</taxon>
        <taxon>Tritonibacter</taxon>
    </lineage>
</organism>
<proteinExistence type="predicted"/>
<evidence type="ECO:0000256" key="1">
    <source>
        <dbReference type="ARBA" id="ARBA00023002"/>
    </source>
</evidence>
<dbReference type="OrthoDB" id="9792858at2"/>
<keyword evidence="1" id="KW-0560">Oxidoreductase</keyword>
<dbReference type="PANTHER" id="PTHR30466">
    <property type="entry name" value="FLAVIN REDUCTASE"/>
    <property type="match status" value="1"/>
</dbReference>
<dbReference type="GeneID" id="28249391"/>
<dbReference type="PANTHER" id="PTHR30466:SF1">
    <property type="entry name" value="FMN REDUCTASE (NADH) RUTF"/>
    <property type="match status" value="1"/>
</dbReference>
<dbReference type="Pfam" id="PF01613">
    <property type="entry name" value="Flavin_Reduct"/>
    <property type="match status" value="1"/>
</dbReference>
<evidence type="ECO:0000313" key="4">
    <source>
        <dbReference type="Proteomes" id="UP000013243"/>
    </source>
</evidence>
<dbReference type="RefSeq" id="WP_005622594.1">
    <property type="nucleotide sequence ID" value="NZ_CP015230.1"/>
</dbReference>
<dbReference type="SMART" id="SM00903">
    <property type="entry name" value="Flavin_Reduct"/>
    <property type="match status" value="1"/>
</dbReference>
<name>A0A1B1A180_9RHOB</name>
<dbReference type="Gene3D" id="2.30.110.10">
    <property type="entry name" value="Electron Transport, Fmn-binding Protein, Chain A"/>
    <property type="match status" value="1"/>
</dbReference>
<dbReference type="KEGG" id="rmb:K529_006125"/>
<dbReference type="SUPFAM" id="SSF50475">
    <property type="entry name" value="FMN-binding split barrel"/>
    <property type="match status" value="1"/>
</dbReference>
<dbReference type="InterPro" id="IPR002563">
    <property type="entry name" value="Flavin_Rdtase-like_dom"/>
</dbReference>
<dbReference type="GO" id="GO:0042602">
    <property type="term" value="F:riboflavin reductase (NADPH) activity"/>
    <property type="evidence" value="ECO:0007669"/>
    <property type="project" value="TreeGrafter"/>
</dbReference>